<evidence type="ECO:0000256" key="3">
    <source>
        <dbReference type="SAM" id="MobiDB-lite"/>
    </source>
</evidence>
<name>A0A6V7BZ70_9XANT</name>
<evidence type="ECO:0000313" key="5">
    <source>
        <dbReference type="EMBL" id="CAD0307453.1"/>
    </source>
</evidence>
<organism evidence="5 6">
    <name type="scientific">Xanthomonas hortorum pv. vitians</name>
    <dbReference type="NCBI Taxonomy" id="83224"/>
    <lineage>
        <taxon>Bacteria</taxon>
        <taxon>Pseudomonadati</taxon>
        <taxon>Pseudomonadota</taxon>
        <taxon>Gammaproteobacteria</taxon>
        <taxon>Lysobacterales</taxon>
        <taxon>Lysobacteraceae</taxon>
        <taxon>Xanthomonas</taxon>
    </lineage>
</organism>
<sequence>MPWIPSFCARQTPADNPQRAQPPIGAVRNERTPPADQTQRTPGPLSGLSRRRPSAGARSTSAPSARGETSRPGLAADALQYESVLLEWRDQCAANADQWREAWIPVNERVNGVGPDLEAALAITATHLASATSYHVDSLMLSRLPLPRFPEQTFRFGHLKNMTIIDAGLLELPESISDLANLRTLTLSQNPIGALPASISRLGELQKLSIFSCPNLTELPEHLAIRNTAGQREGLVKLRKLKLSRTGIRSLPSSLRYLKDLTHLKINYSPLAVLNMDIHSLPLLEEVDLRGCTELRHYPPISRQQWSLKKLSLQDCSSLQTLPSNINELTNLQELDLRGCNNLRELPPSISRLPAYCTIRAPAHLQASLDQLRLDQLRRRAGPSTPQVAGALSSAARPRHDDPAIMQARQAIEDTVYALFAAIDEDRNPFVENAPYFIPEKREEGTPIVLGAVDGIQQMLKESSDKVFKDKLIDLANSLQKSSIPNPWKASDRLQEGERKALVNSHLGTFNEDSPINGVSLYKAAQMWKTRELLVHNDPTNRDFLPSIPVYPPKEQATDASES</sequence>
<feature type="domain" description="Type III effector Xcv3220-like C-terminal" evidence="4">
    <location>
        <begin position="401"/>
        <end position="551"/>
    </location>
</feature>
<dbReference type="Proteomes" id="UP000515406">
    <property type="component" value="Chromosome"/>
</dbReference>
<dbReference type="Pfam" id="PF00560">
    <property type="entry name" value="LRR_1"/>
    <property type="match status" value="2"/>
</dbReference>
<dbReference type="InterPro" id="IPR050216">
    <property type="entry name" value="LRR_domain-containing"/>
</dbReference>
<evidence type="ECO:0000256" key="1">
    <source>
        <dbReference type="ARBA" id="ARBA00022614"/>
    </source>
</evidence>
<dbReference type="PANTHER" id="PTHR48051">
    <property type="match status" value="1"/>
</dbReference>
<keyword evidence="1" id="KW-0433">Leucine-rich repeat</keyword>
<proteinExistence type="predicted"/>
<keyword evidence="6" id="KW-1185">Reference proteome</keyword>
<dbReference type="SMART" id="SM00369">
    <property type="entry name" value="LRR_TYP"/>
    <property type="match status" value="3"/>
</dbReference>
<gene>
    <name evidence="5" type="ORF">CFBP498_08030</name>
</gene>
<reference evidence="5 6" key="1">
    <citation type="submission" date="2020-07" db="EMBL/GenBank/DDBJ databases">
        <authorList>
            <person name="Pothier F. J."/>
        </authorList>
    </citation>
    <scope>NUCLEOTIDE SEQUENCE [LARGE SCALE GENOMIC DNA]</scope>
    <source>
        <strain evidence="5 6">CFBP 498</strain>
    </source>
</reference>
<dbReference type="GO" id="GO:0005737">
    <property type="term" value="C:cytoplasm"/>
    <property type="evidence" value="ECO:0007669"/>
    <property type="project" value="TreeGrafter"/>
</dbReference>
<dbReference type="EMBL" id="LR828257">
    <property type="protein sequence ID" value="CAD0307459.1"/>
    <property type="molecule type" value="Genomic_DNA"/>
</dbReference>
<dbReference type="NCBIfam" id="NF041351">
    <property type="entry name" value="XopL"/>
    <property type="match status" value="1"/>
</dbReference>
<dbReference type="Gene3D" id="3.80.10.10">
    <property type="entry name" value="Ribonuclease Inhibitor"/>
    <property type="match status" value="1"/>
</dbReference>
<dbReference type="InterPro" id="IPR001611">
    <property type="entry name" value="Leu-rich_rpt"/>
</dbReference>
<keyword evidence="2" id="KW-0677">Repeat</keyword>
<dbReference type="EMBL" id="LR828257">
    <property type="protein sequence ID" value="CAD0307453.1"/>
    <property type="molecule type" value="Genomic_DNA"/>
</dbReference>
<accession>A0A6V7BZ70</accession>
<feature type="region of interest" description="Disordered" evidence="3">
    <location>
        <begin position="1"/>
        <end position="73"/>
    </location>
</feature>
<dbReference type="SUPFAM" id="SSF52058">
    <property type="entry name" value="L domain-like"/>
    <property type="match status" value="1"/>
</dbReference>
<dbReference type="InterPro" id="IPR003591">
    <property type="entry name" value="Leu-rich_rpt_typical-subtyp"/>
</dbReference>
<evidence type="ECO:0000313" key="6">
    <source>
        <dbReference type="Proteomes" id="UP000515406"/>
    </source>
</evidence>
<dbReference type="InterPro" id="IPR032675">
    <property type="entry name" value="LRR_dom_sf"/>
</dbReference>
<evidence type="ECO:0000256" key="2">
    <source>
        <dbReference type="ARBA" id="ARBA00022737"/>
    </source>
</evidence>
<dbReference type="Pfam" id="PF20817">
    <property type="entry name" value="XopL_C"/>
    <property type="match status" value="1"/>
</dbReference>
<evidence type="ECO:0000259" key="4">
    <source>
        <dbReference type="Pfam" id="PF20817"/>
    </source>
</evidence>
<protein>
    <recommendedName>
        <fullName evidence="4">Type III effector Xcv3220-like C-terminal domain-containing protein</fullName>
    </recommendedName>
</protein>
<dbReference type="InterPro" id="IPR048490">
    <property type="entry name" value="XopL_C"/>
</dbReference>
<dbReference type="PANTHER" id="PTHR48051:SF1">
    <property type="entry name" value="RAS SUPPRESSOR PROTEIN 1"/>
    <property type="match status" value="1"/>
</dbReference>
<dbReference type="AlphaFoldDB" id="A0A6V7BZ70"/>